<name>A0A1H2H771_9PSED</name>
<dbReference type="PANTHER" id="PTHR12714:SF24">
    <property type="entry name" value="SLR1182 PROTEIN"/>
    <property type="match status" value="1"/>
</dbReference>
<keyword evidence="4 5" id="KW-0472">Membrane</keyword>
<reference evidence="7" key="1">
    <citation type="submission" date="2016-10" db="EMBL/GenBank/DDBJ databases">
        <authorList>
            <person name="Varghese N."/>
            <person name="Submissions S."/>
        </authorList>
    </citation>
    <scope>NUCLEOTIDE SEQUENCE [LARGE SCALE GENOMIC DNA]</scope>
    <source>
        <strain evidence="7">DSM 17875</strain>
    </source>
</reference>
<protein>
    <submittedName>
        <fullName evidence="6">Protein-S-isoprenylcysteine O-methyltransferase Ste14</fullName>
    </submittedName>
</protein>
<keyword evidence="6" id="KW-0808">Transferase</keyword>
<dbReference type="EMBL" id="LT629785">
    <property type="protein sequence ID" value="SDU27665.1"/>
    <property type="molecule type" value="Genomic_DNA"/>
</dbReference>
<dbReference type="PANTHER" id="PTHR12714">
    <property type="entry name" value="PROTEIN-S ISOPRENYLCYSTEINE O-METHYLTRANSFERASE"/>
    <property type="match status" value="1"/>
</dbReference>
<proteinExistence type="predicted"/>
<dbReference type="AlphaFoldDB" id="A0A1H2H771"/>
<gene>
    <name evidence="6" type="ORF">SAMN05216296_2800</name>
</gene>
<dbReference type="Pfam" id="PF04191">
    <property type="entry name" value="PEMT"/>
    <property type="match status" value="1"/>
</dbReference>
<dbReference type="Gene3D" id="1.20.120.1630">
    <property type="match status" value="1"/>
</dbReference>
<keyword evidence="3 5" id="KW-1133">Transmembrane helix</keyword>
<evidence type="ECO:0000256" key="3">
    <source>
        <dbReference type="ARBA" id="ARBA00022989"/>
    </source>
</evidence>
<evidence type="ECO:0000256" key="1">
    <source>
        <dbReference type="ARBA" id="ARBA00004127"/>
    </source>
</evidence>
<feature type="transmembrane region" description="Helical" evidence="5">
    <location>
        <begin position="90"/>
        <end position="106"/>
    </location>
</feature>
<dbReference type="STRING" id="364197.SAMN05216296_2800"/>
<evidence type="ECO:0000256" key="2">
    <source>
        <dbReference type="ARBA" id="ARBA00022692"/>
    </source>
</evidence>
<dbReference type="GO" id="GO:0032259">
    <property type="term" value="P:methylation"/>
    <property type="evidence" value="ECO:0007669"/>
    <property type="project" value="UniProtKB-KW"/>
</dbReference>
<dbReference type="InterPro" id="IPR007318">
    <property type="entry name" value="Phopholipid_MeTrfase"/>
</dbReference>
<organism evidence="6 7">
    <name type="scientific">Pseudomonas pohangensis</name>
    <dbReference type="NCBI Taxonomy" id="364197"/>
    <lineage>
        <taxon>Bacteria</taxon>
        <taxon>Pseudomonadati</taxon>
        <taxon>Pseudomonadota</taxon>
        <taxon>Gammaproteobacteria</taxon>
        <taxon>Pseudomonadales</taxon>
        <taxon>Pseudomonadaceae</taxon>
        <taxon>Pseudomonas</taxon>
    </lineage>
</organism>
<sequence length="153" mass="16922">MNSLELKVPPVVLVFLAAMLMWLISLVAPSFNWRPIHSGLIALIFILAGGLISALGVLAFRQAKTTVNPTSPETVSLLVVKGIYNLSRNPMYLGFLLTLVGLALLVENKLSFGVLPAFVAYMNRFQIAPEEKVLSAKFGQEFGAYMQRVRRWV</sequence>
<dbReference type="GO" id="GO:0012505">
    <property type="term" value="C:endomembrane system"/>
    <property type="evidence" value="ECO:0007669"/>
    <property type="project" value="UniProtKB-SubCell"/>
</dbReference>
<comment type="subcellular location">
    <subcellularLocation>
        <location evidence="1">Endomembrane system</location>
        <topology evidence="1">Multi-pass membrane protein</topology>
    </subcellularLocation>
</comment>
<dbReference type="Proteomes" id="UP000243232">
    <property type="component" value="Chromosome I"/>
</dbReference>
<evidence type="ECO:0000313" key="6">
    <source>
        <dbReference type="EMBL" id="SDU27665.1"/>
    </source>
</evidence>
<dbReference type="GO" id="GO:0008168">
    <property type="term" value="F:methyltransferase activity"/>
    <property type="evidence" value="ECO:0007669"/>
    <property type="project" value="UniProtKB-KW"/>
</dbReference>
<keyword evidence="7" id="KW-1185">Reference proteome</keyword>
<evidence type="ECO:0000313" key="7">
    <source>
        <dbReference type="Proteomes" id="UP000243232"/>
    </source>
</evidence>
<evidence type="ECO:0000256" key="4">
    <source>
        <dbReference type="ARBA" id="ARBA00023136"/>
    </source>
</evidence>
<dbReference type="RefSeq" id="WP_090196547.1">
    <property type="nucleotide sequence ID" value="NZ_LT629785.1"/>
</dbReference>
<feature type="transmembrane region" description="Helical" evidence="5">
    <location>
        <begin position="40"/>
        <end position="60"/>
    </location>
</feature>
<feature type="transmembrane region" description="Helical" evidence="5">
    <location>
        <begin position="12"/>
        <end position="33"/>
    </location>
</feature>
<accession>A0A1H2H771</accession>
<keyword evidence="2 5" id="KW-0812">Transmembrane</keyword>
<evidence type="ECO:0000256" key="5">
    <source>
        <dbReference type="SAM" id="Phobius"/>
    </source>
</evidence>
<keyword evidence="6" id="KW-0489">Methyltransferase</keyword>
<dbReference type="OrthoDB" id="9811969at2"/>